<sequence length="124" mass="13565">MQTQNIISDEEVINSGLPKSQPHMVVEIVEYVPDSLVSRTVIKQSEGGVTATSFDEGEKLCEKTTESDTYVQIIDGKATVTINNIDRELSLGEGIVIPAATLHCFKAEEKFKMITTVIASVHQV</sequence>
<keyword evidence="2" id="KW-1185">Reference proteome</keyword>
<dbReference type="RefSeq" id="WP_013687988.1">
    <property type="nucleotide sequence ID" value="NC_015321.1"/>
</dbReference>
<gene>
    <name evidence="1" type="ordered locus">Fluta_3248</name>
</gene>
<dbReference type="InterPro" id="IPR011051">
    <property type="entry name" value="RmlC_Cupin_sf"/>
</dbReference>
<proteinExistence type="predicted"/>
<dbReference type="KEGG" id="fte:Fluta_3248"/>
<name>F2IA44_FLUTR</name>
<dbReference type="SUPFAM" id="SSF51182">
    <property type="entry name" value="RmlC-like cupins"/>
    <property type="match status" value="1"/>
</dbReference>
<reference evidence="2" key="2">
    <citation type="submission" date="2011-02" db="EMBL/GenBank/DDBJ databases">
        <title>The complete genome of Fluviicola taffensis DSM 16823.</title>
        <authorList>
            <consortium name="US DOE Joint Genome Institute (JGI-PGF)"/>
            <person name="Lucas S."/>
            <person name="Copeland A."/>
            <person name="Lapidus A."/>
            <person name="Bruce D."/>
            <person name="Goodwin L."/>
            <person name="Pitluck S."/>
            <person name="Kyrpides N."/>
            <person name="Mavromatis K."/>
            <person name="Ivanova N."/>
            <person name="Mikhailova N."/>
            <person name="Pagani I."/>
            <person name="Chertkov O."/>
            <person name="Detter J.C."/>
            <person name="Han C."/>
            <person name="Tapia R."/>
            <person name="Land M."/>
            <person name="Hauser L."/>
            <person name="Markowitz V."/>
            <person name="Cheng J.-F."/>
            <person name="Hugenholtz P."/>
            <person name="Woyke T."/>
            <person name="Wu D."/>
            <person name="Tindall B."/>
            <person name="Pomrenke H.G."/>
            <person name="Brambilla E."/>
            <person name="Klenk H.-P."/>
            <person name="Eisen J.A."/>
        </authorList>
    </citation>
    <scope>NUCLEOTIDE SEQUENCE [LARGE SCALE GENOMIC DNA]</scope>
    <source>
        <strain evidence="2">DSM 16823 / RW262 / RW262</strain>
    </source>
</reference>
<evidence type="ECO:0000313" key="1">
    <source>
        <dbReference type="EMBL" id="AEA45221.1"/>
    </source>
</evidence>
<reference evidence="1 2" key="1">
    <citation type="journal article" date="2011" name="Stand. Genomic Sci.">
        <title>Complete genome sequence of the gliding freshwater bacterium Fluviicola taffensis type strain (RW262).</title>
        <authorList>
            <person name="Woyke T."/>
            <person name="Chertkov O."/>
            <person name="Lapidus A."/>
            <person name="Nolan M."/>
            <person name="Lucas S."/>
            <person name="Del Rio T.G."/>
            <person name="Tice H."/>
            <person name="Cheng J.F."/>
            <person name="Tapia R."/>
            <person name="Han C."/>
            <person name="Goodwin L."/>
            <person name="Pitluck S."/>
            <person name="Liolios K."/>
            <person name="Pagani I."/>
            <person name="Ivanova N."/>
            <person name="Huntemann M."/>
            <person name="Mavromatis K."/>
            <person name="Mikhailova N."/>
            <person name="Pati A."/>
            <person name="Chen A."/>
            <person name="Palaniappan K."/>
            <person name="Land M."/>
            <person name="Hauser L."/>
            <person name="Brambilla E.M."/>
            <person name="Rohde M."/>
            <person name="Mwirichia R."/>
            <person name="Sikorski J."/>
            <person name="Tindall B.J."/>
            <person name="Goker M."/>
            <person name="Bristow J."/>
            <person name="Eisen J.A."/>
            <person name="Markowitz V."/>
            <person name="Hugenholtz P."/>
            <person name="Klenk H.P."/>
            <person name="Kyrpides N.C."/>
        </authorList>
    </citation>
    <scope>NUCLEOTIDE SEQUENCE [LARGE SCALE GENOMIC DNA]</scope>
    <source>
        <strain evidence="2">DSM 16823 / RW262 / RW262</strain>
    </source>
</reference>
<organism evidence="1 2">
    <name type="scientific">Fluviicola taffensis (strain DSM 16823 / NCIMB 13979 / RW262)</name>
    <dbReference type="NCBI Taxonomy" id="755732"/>
    <lineage>
        <taxon>Bacteria</taxon>
        <taxon>Pseudomonadati</taxon>
        <taxon>Bacteroidota</taxon>
        <taxon>Flavobacteriia</taxon>
        <taxon>Flavobacteriales</taxon>
        <taxon>Crocinitomicaceae</taxon>
        <taxon>Fluviicola</taxon>
    </lineage>
</organism>
<dbReference type="HOGENOM" id="CLU_141446_2_0_10"/>
<dbReference type="STRING" id="755732.Fluta_3248"/>
<dbReference type="InterPro" id="IPR014710">
    <property type="entry name" value="RmlC-like_jellyroll"/>
</dbReference>
<dbReference type="CDD" id="cd02230">
    <property type="entry name" value="cupin_HP0902-like"/>
    <property type="match status" value="1"/>
</dbReference>
<evidence type="ECO:0000313" key="2">
    <source>
        <dbReference type="Proteomes" id="UP000007463"/>
    </source>
</evidence>
<evidence type="ECO:0008006" key="3">
    <source>
        <dbReference type="Google" id="ProtNLM"/>
    </source>
</evidence>
<dbReference type="OrthoDB" id="1121052at2"/>
<accession>F2IA44</accession>
<dbReference type="PANTHER" id="PTHR37694">
    <property type="entry name" value="SLR8022 PROTEIN"/>
    <property type="match status" value="1"/>
</dbReference>
<dbReference type="eggNOG" id="COG1917">
    <property type="taxonomic scope" value="Bacteria"/>
</dbReference>
<dbReference type="PANTHER" id="PTHR37694:SF1">
    <property type="entry name" value="SLR8022 PROTEIN"/>
    <property type="match status" value="1"/>
</dbReference>
<dbReference type="Gene3D" id="2.60.120.10">
    <property type="entry name" value="Jelly Rolls"/>
    <property type="match status" value="1"/>
</dbReference>
<dbReference type="EMBL" id="CP002542">
    <property type="protein sequence ID" value="AEA45221.1"/>
    <property type="molecule type" value="Genomic_DNA"/>
</dbReference>
<dbReference type="AlphaFoldDB" id="F2IA44"/>
<dbReference type="Proteomes" id="UP000007463">
    <property type="component" value="Chromosome"/>
</dbReference>
<protein>
    <recommendedName>
        <fullName evidence="3">Cupin 2 conserved barrel domain protein</fullName>
    </recommendedName>
</protein>